<keyword evidence="4" id="KW-0548">Nucleotidyltransferase</keyword>
<protein>
    <submittedName>
        <fullName evidence="11">Nucleotidyltransferase domain-containing protein</fullName>
    </submittedName>
</protein>
<dbReference type="InterPro" id="IPR043519">
    <property type="entry name" value="NT_sf"/>
</dbReference>
<name>A0AAJ5VYL2_9HYPH</name>
<dbReference type="InterPro" id="IPR002934">
    <property type="entry name" value="Polymerase_NTP_transf_dom"/>
</dbReference>
<evidence type="ECO:0000313" key="12">
    <source>
        <dbReference type="Proteomes" id="UP001217476"/>
    </source>
</evidence>
<evidence type="ECO:0000256" key="9">
    <source>
        <dbReference type="ARBA" id="ARBA00038276"/>
    </source>
</evidence>
<keyword evidence="5" id="KW-0479">Metal-binding</keyword>
<evidence type="ECO:0000256" key="3">
    <source>
        <dbReference type="ARBA" id="ARBA00022679"/>
    </source>
</evidence>
<dbReference type="CDD" id="cd05403">
    <property type="entry name" value="NT_KNTase_like"/>
    <property type="match status" value="1"/>
</dbReference>
<dbReference type="Gene3D" id="3.30.460.10">
    <property type="entry name" value="Beta Polymerase, domain 2"/>
    <property type="match status" value="1"/>
</dbReference>
<feature type="domain" description="Polymerase nucleotidyl transferase" evidence="10">
    <location>
        <begin position="9"/>
        <end position="90"/>
    </location>
</feature>
<dbReference type="SUPFAM" id="SSF81301">
    <property type="entry name" value="Nucleotidyltransferase"/>
    <property type="match status" value="1"/>
</dbReference>
<organism evidence="11 12">
    <name type="scientific">Candidatus Devosia phytovorans</name>
    <dbReference type="NCBI Taxonomy" id="3121372"/>
    <lineage>
        <taxon>Bacteria</taxon>
        <taxon>Pseudomonadati</taxon>
        <taxon>Pseudomonadota</taxon>
        <taxon>Alphaproteobacteria</taxon>
        <taxon>Hyphomicrobiales</taxon>
        <taxon>Devosiaceae</taxon>
        <taxon>Devosia</taxon>
    </lineage>
</organism>
<evidence type="ECO:0000313" key="11">
    <source>
        <dbReference type="EMBL" id="WEK06255.1"/>
    </source>
</evidence>
<dbReference type="InterPro" id="IPR052038">
    <property type="entry name" value="Type-VII_TA_antitoxin"/>
</dbReference>
<evidence type="ECO:0000256" key="6">
    <source>
        <dbReference type="ARBA" id="ARBA00022741"/>
    </source>
</evidence>
<evidence type="ECO:0000256" key="7">
    <source>
        <dbReference type="ARBA" id="ARBA00022840"/>
    </source>
</evidence>
<evidence type="ECO:0000256" key="5">
    <source>
        <dbReference type="ARBA" id="ARBA00022723"/>
    </source>
</evidence>
<dbReference type="GO" id="GO:0005524">
    <property type="term" value="F:ATP binding"/>
    <property type="evidence" value="ECO:0007669"/>
    <property type="project" value="UniProtKB-KW"/>
</dbReference>
<keyword evidence="6" id="KW-0547">Nucleotide-binding</keyword>
<dbReference type="GO" id="GO:0046872">
    <property type="term" value="F:metal ion binding"/>
    <property type="evidence" value="ECO:0007669"/>
    <property type="project" value="UniProtKB-KW"/>
</dbReference>
<sequence length="93" mass="10446">MLKELAALRPILERDGVVHLQLFGSRARGDNRTDSDVDVLIDVDRSRKFSLIDMAGVYNRILDATGLESSVVVRDDAPEEFVDRVLEEAVEVF</sequence>
<comment type="cofactor">
    <cofactor evidence="1">
        <name>Mg(2+)</name>
        <dbReference type="ChEBI" id="CHEBI:18420"/>
    </cofactor>
</comment>
<dbReference type="Pfam" id="PF01909">
    <property type="entry name" value="NTP_transf_2"/>
    <property type="match status" value="1"/>
</dbReference>
<comment type="similarity">
    <text evidence="9">Belongs to the MntA antitoxin family.</text>
</comment>
<evidence type="ECO:0000256" key="8">
    <source>
        <dbReference type="ARBA" id="ARBA00022842"/>
    </source>
</evidence>
<keyword evidence="8" id="KW-0460">Magnesium</keyword>
<keyword evidence="7" id="KW-0067">ATP-binding</keyword>
<dbReference type="Proteomes" id="UP001217476">
    <property type="component" value="Chromosome"/>
</dbReference>
<keyword evidence="2" id="KW-1277">Toxin-antitoxin system</keyword>
<evidence type="ECO:0000256" key="2">
    <source>
        <dbReference type="ARBA" id="ARBA00022649"/>
    </source>
</evidence>
<keyword evidence="3" id="KW-0808">Transferase</keyword>
<proteinExistence type="inferred from homology"/>
<evidence type="ECO:0000256" key="1">
    <source>
        <dbReference type="ARBA" id="ARBA00001946"/>
    </source>
</evidence>
<evidence type="ECO:0000256" key="4">
    <source>
        <dbReference type="ARBA" id="ARBA00022695"/>
    </source>
</evidence>
<dbReference type="GO" id="GO:0016779">
    <property type="term" value="F:nucleotidyltransferase activity"/>
    <property type="evidence" value="ECO:0007669"/>
    <property type="project" value="UniProtKB-KW"/>
</dbReference>
<dbReference type="EMBL" id="CP119312">
    <property type="protein sequence ID" value="WEK06255.1"/>
    <property type="molecule type" value="Genomic_DNA"/>
</dbReference>
<evidence type="ECO:0000259" key="10">
    <source>
        <dbReference type="Pfam" id="PF01909"/>
    </source>
</evidence>
<reference evidence="11" key="1">
    <citation type="submission" date="2023-03" db="EMBL/GenBank/DDBJ databases">
        <title>Andean soil-derived lignocellulolytic bacterial consortium as a source of novel taxa and putative plastic-active enzymes.</title>
        <authorList>
            <person name="Diaz-Garcia L."/>
            <person name="Chuvochina M."/>
            <person name="Feuerriegel G."/>
            <person name="Bunk B."/>
            <person name="Sproer C."/>
            <person name="Streit W.R."/>
            <person name="Rodriguez L.M."/>
            <person name="Overmann J."/>
            <person name="Jimenez D.J."/>
        </authorList>
    </citation>
    <scope>NUCLEOTIDE SEQUENCE</scope>
    <source>
        <strain evidence="11">MAG 4196</strain>
    </source>
</reference>
<dbReference type="PANTHER" id="PTHR33571:SF12">
    <property type="entry name" value="BSL3053 PROTEIN"/>
    <property type="match status" value="1"/>
</dbReference>
<dbReference type="PANTHER" id="PTHR33571">
    <property type="entry name" value="SSL8005 PROTEIN"/>
    <property type="match status" value="1"/>
</dbReference>
<dbReference type="AlphaFoldDB" id="A0AAJ5VYL2"/>
<gene>
    <name evidence="11" type="ORF">P0Y65_08430</name>
</gene>
<accession>A0AAJ5VYL2</accession>